<feature type="region of interest" description="Disordered" evidence="1">
    <location>
        <begin position="38"/>
        <end position="130"/>
    </location>
</feature>
<feature type="compositionally biased region" description="Basic and acidic residues" evidence="1">
    <location>
        <begin position="1"/>
        <end position="15"/>
    </location>
</feature>
<feature type="region of interest" description="Disordered" evidence="1">
    <location>
        <begin position="1"/>
        <end position="22"/>
    </location>
</feature>
<dbReference type="AlphaFoldDB" id="A0A5J6GIJ1"/>
<protein>
    <recommendedName>
        <fullName evidence="5">Large membrane protein</fullName>
    </recommendedName>
</protein>
<feature type="compositionally biased region" description="Polar residues" evidence="1">
    <location>
        <begin position="168"/>
        <end position="182"/>
    </location>
</feature>
<keyword evidence="4" id="KW-1185">Reference proteome</keyword>
<dbReference type="OrthoDB" id="3830613at2"/>
<accession>A0A5J6GIJ1</accession>
<sequence length="510" mass="50884">MSTERSDQEAAEPQRRRSRLAVASVAATVLLIGGGGAYFATTASGGSGDRGGDGAPAGGDGTPPPLALDGYTDSAKDSGSGGTGDANGTGGTGSTNGIAPGEPDPSGATYKATGKLPEGPGSAPVYHARGEVARGEVSDLAKALGVSGTPTSQDGAWRVGQDKDGSGPSLQVTKQAPGTWTYSRHGIGGTDNCPKAKPCSSTSTAPNGGTGDSGDAVGEQAAKKAAAPVLKALGQDDAKLDASQLMGAVRVVNADPKIGGLPTYGWSTGIQIGSDGQVVGGSGLLKAPDKGATYPVISAEATLDRLNSTNGGGRVGIGGCATPVPHADDYTKSEGGSGGKQAPCDPSSTPPKPRPVAVSGAVFGLATHFVDGKQALVPSWLFEVKPQGAQDTFTVTHPAVDPKFLTSPSPSPSDPGTPAEKPGDKSKAGIESYSADGTSLTVTFWGGACSDYAASASEDGDRVTVTVTETRQKGKVCIMMAKEISKTVHLDKPLGDRKVVDGTGRTVPRK</sequence>
<keyword evidence="2" id="KW-1133">Transmembrane helix</keyword>
<evidence type="ECO:0000256" key="1">
    <source>
        <dbReference type="SAM" id="MobiDB-lite"/>
    </source>
</evidence>
<dbReference type="RefSeq" id="WP_055547197.1">
    <property type="nucleotide sequence ID" value="NZ_CP023699.1"/>
</dbReference>
<feature type="compositionally biased region" description="Gly residues" evidence="1">
    <location>
        <begin position="79"/>
        <end position="94"/>
    </location>
</feature>
<evidence type="ECO:0000256" key="2">
    <source>
        <dbReference type="SAM" id="Phobius"/>
    </source>
</evidence>
<keyword evidence="2" id="KW-0472">Membrane</keyword>
<organism evidence="3 4">
    <name type="scientific">Streptomyces kanamyceticus</name>
    <dbReference type="NCBI Taxonomy" id="1967"/>
    <lineage>
        <taxon>Bacteria</taxon>
        <taxon>Bacillati</taxon>
        <taxon>Actinomycetota</taxon>
        <taxon>Actinomycetes</taxon>
        <taxon>Kitasatosporales</taxon>
        <taxon>Streptomycetaceae</taxon>
        <taxon>Streptomyces</taxon>
    </lineage>
</organism>
<gene>
    <name evidence="3" type="ORF">CP970_31855</name>
</gene>
<evidence type="ECO:0000313" key="4">
    <source>
        <dbReference type="Proteomes" id="UP000325529"/>
    </source>
</evidence>
<feature type="compositionally biased region" description="Gly residues" evidence="1">
    <location>
        <begin position="45"/>
        <end position="61"/>
    </location>
</feature>
<dbReference type="Proteomes" id="UP000325529">
    <property type="component" value="Chromosome"/>
</dbReference>
<reference evidence="3 4" key="1">
    <citation type="submission" date="2017-09" db="EMBL/GenBank/DDBJ databases">
        <authorList>
            <person name="Lee N."/>
            <person name="Cho B.-K."/>
        </authorList>
    </citation>
    <scope>NUCLEOTIDE SEQUENCE [LARGE SCALE GENOMIC DNA]</scope>
    <source>
        <strain evidence="3 4">ATCC 12853</strain>
    </source>
</reference>
<dbReference type="KEGG" id="ska:CP970_31855"/>
<keyword evidence="2" id="KW-0812">Transmembrane</keyword>
<feature type="region of interest" description="Disordered" evidence="1">
    <location>
        <begin position="326"/>
        <end position="355"/>
    </location>
</feature>
<name>A0A5J6GIJ1_STRKN</name>
<feature type="region of interest" description="Disordered" evidence="1">
    <location>
        <begin position="399"/>
        <end position="431"/>
    </location>
</feature>
<feature type="transmembrane region" description="Helical" evidence="2">
    <location>
        <begin position="20"/>
        <end position="40"/>
    </location>
</feature>
<evidence type="ECO:0008006" key="5">
    <source>
        <dbReference type="Google" id="ProtNLM"/>
    </source>
</evidence>
<dbReference type="EMBL" id="CP023699">
    <property type="protein sequence ID" value="QEU94873.1"/>
    <property type="molecule type" value="Genomic_DNA"/>
</dbReference>
<evidence type="ECO:0000313" key="3">
    <source>
        <dbReference type="EMBL" id="QEU94873.1"/>
    </source>
</evidence>
<proteinExistence type="predicted"/>
<feature type="region of interest" description="Disordered" evidence="1">
    <location>
        <begin position="143"/>
        <end position="226"/>
    </location>
</feature>